<evidence type="ECO:0000313" key="2">
    <source>
        <dbReference type="EMBL" id="STK74684.1"/>
    </source>
</evidence>
<proteinExistence type="predicted"/>
<accession>A0A376ZRE4</accession>
<gene>
    <name evidence="2" type="ORF">NCTC8179_02364</name>
</gene>
<keyword evidence="1" id="KW-0472">Membrane</keyword>
<reference evidence="2 3" key="1">
    <citation type="submission" date="2018-06" db="EMBL/GenBank/DDBJ databases">
        <authorList>
            <consortium name="Pathogen Informatics"/>
            <person name="Doyle S."/>
        </authorList>
    </citation>
    <scope>NUCLEOTIDE SEQUENCE [LARGE SCALE GENOMIC DNA]</scope>
    <source>
        <strain evidence="2 3">NCTC8179</strain>
    </source>
</reference>
<name>A0A376ZRE4_ECOLX</name>
<keyword evidence="1" id="KW-1133">Transmembrane helix</keyword>
<keyword evidence="1" id="KW-0812">Transmembrane</keyword>
<feature type="transmembrane region" description="Helical" evidence="1">
    <location>
        <begin position="27"/>
        <end position="48"/>
    </location>
</feature>
<evidence type="ECO:0000256" key="1">
    <source>
        <dbReference type="SAM" id="Phobius"/>
    </source>
</evidence>
<protein>
    <submittedName>
        <fullName evidence="2">Uncharacterized protein</fullName>
    </submittedName>
</protein>
<dbReference type="Proteomes" id="UP000255543">
    <property type="component" value="Unassembled WGS sequence"/>
</dbReference>
<dbReference type="EMBL" id="UGEB01000001">
    <property type="protein sequence ID" value="STK74684.1"/>
    <property type="molecule type" value="Genomic_DNA"/>
</dbReference>
<sequence>MTLTDAEIAEVTYWPAPAIRRGIGSRIIALCPMIFLSSGYLTVSASFLSHPFPLRQMN</sequence>
<organism evidence="2 3">
    <name type="scientific">Escherichia coli</name>
    <dbReference type="NCBI Taxonomy" id="562"/>
    <lineage>
        <taxon>Bacteria</taxon>
        <taxon>Pseudomonadati</taxon>
        <taxon>Pseudomonadota</taxon>
        <taxon>Gammaproteobacteria</taxon>
        <taxon>Enterobacterales</taxon>
        <taxon>Enterobacteriaceae</taxon>
        <taxon>Escherichia</taxon>
    </lineage>
</organism>
<evidence type="ECO:0000313" key="3">
    <source>
        <dbReference type="Proteomes" id="UP000255543"/>
    </source>
</evidence>
<dbReference type="AlphaFoldDB" id="A0A376ZRE4"/>